<dbReference type="GO" id="GO:0008234">
    <property type="term" value="F:cysteine-type peptidase activity"/>
    <property type="evidence" value="ECO:0007669"/>
    <property type="project" value="InterPro"/>
</dbReference>
<dbReference type="SUPFAM" id="SSF54001">
    <property type="entry name" value="Cysteine proteinases"/>
    <property type="match status" value="1"/>
</dbReference>
<dbReference type="InterPro" id="IPR038765">
    <property type="entry name" value="Papain-like_cys_pep_sf"/>
</dbReference>
<sequence>MINKSRIYGARRFLFTVLLLLIIPFSNSASCQVCNEENFTIDCLNLGDIDEDNLSFFQTVDPRDIGRALDISRYPSLDNNSFMASLISDDSGNDDGAAVMNLETEGVLAMQEANKNQKRFEVPDDLMNIPAGSFSHLEMFNYTPSEWDQTGGIDEHCGNCWVFADTGALQLDMAYHQNMTEQLSVQYFTSSYHNGTGIWACCGGSPIWFADFYNTTKKAIPVTNTNASFIDSKSICDKGESTAIHASYISTTPYYPIEQISAEMISTNSKYEGRVIKNETAINSIKAALHSEKAVLIVYTPDDWSKMMNYWKNQTSEEIFVPDSTPGATHNDGGHVMLILGYNDTDPKMRYWQILNSWGGPYNHPEGIFKLSMDLDYSLQCPDGVNAYEFYVLNVTYPEIST</sequence>
<dbReference type="GO" id="GO:0006508">
    <property type="term" value="P:proteolysis"/>
    <property type="evidence" value="ECO:0007669"/>
    <property type="project" value="InterPro"/>
</dbReference>
<feature type="domain" description="Peptidase C1A papain C-terminal" evidence="2">
    <location>
        <begin position="155"/>
        <end position="374"/>
    </location>
</feature>
<reference evidence="3 4" key="1">
    <citation type="submission" date="2021-05" db="EMBL/GenBank/DDBJ databases">
        <title>A novel Methanospirillum isolate from a pyrite-forming mixed culture.</title>
        <authorList>
            <person name="Bunk B."/>
            <person name="Sproer C."/>
            <person name="Spring S."/>
            <person name="Pester M."/>
        </authorList>
    </citation>
    <scope>NUCLEOTIDE SEQUENCE [LARGE SCALE GENOMIC DNA]</scope>
    <source>
        <strain evidence="3 4">J.3.6.1-F.2.7.3</strain>
    </source>
</reference>
<evidence type="ECO:0000256" key="1">
    <source>
        <dbReference type="ARBA" id="ARBA00008455"/>
    </source>
</evidence>
<dbReference type="RefSeq" id="WP_214419015.1">
    <property type="nucleotide sequence ID" value="NZ_CP075546.1"/>
</dbReference>
<proteinExistence type="inferred from homology"/>
<dbReference type="InterPro" id="IPR013128">
    <property type="entry name" value="Peptidase_C1A"/>
</dbReference>
<dbReference type="CDD" id="cd02619">
    <property type="entry name" value="Peptidase_C1"/>
    <property type="match status" value="1"/>
</dbReference>
<evidence type="ECO:0000313" key="3">
    <source>
        <dbReference type="EMBL" id="QVV88198.1"/>
    </source>
</evidence>
<organism evidence="3 4">
    <name type="scientific">Methanospirillum purgamenti</name>
    <dbReference type="NCBI Taxonomy" id="2834276"/>
    <lineage>
        <taxon>Archaea</taxon>
        <taxon>Methanobacteriati</taxon>
        <taxon>Methanobacteriota</taxon>
        <taxon>Stenosarchaea group</taxon>
        <taxon>Methanomicrobia</taxon>
        <taxon>Methanomicrobiales</taxon>
        <taxon>Methanospirillaceae</taxon>
        <taxon>Methanospirillum</taxon>
    </lineage>
</organism>
<accession>A0A8E7EGH0</accession>
<comment type="similarity">
    <text evidence="1">Belongs to the peptidase C1 family.</text>
</comment>
<dbReference type="EMBL" id="CP075546">
    <property type="protein sequence ID" value="QVV88198.1"/>
    <property type="molecule type" value="Genomic_DNA"/>
</dbReference>
<dbReference type="Proteomes" id="UP000680656">
    <property type="component" value="Chromosome"/>
</dbReference>
<dbReference type="Gene3D" id="3.90.70.10">
    <property type="entry name" value="Cysteine proteinases"/>
    <property type="match status" value="1"/>
</dbReference>
<keyword evidence="4" id="KW-1185">Reference proteome</keyword>
<dbReference type="Pfam" id="PF00112">
    <property type="entry name" value="Peptidase_C1"/>
    <property type="match status" value="1"/>
</dbReference>
<dbReference type="GeneID" id="65098076"/>
<evidence type="ECO:0000259" key="2">
    <source>
        <dbReference type="Pfam" id="PF00112"/>
    </source>
</evidence>
<evidence type="ECO:0000313" key="4">
    <source>
        <dbReference type="Proteomes" id="UP000680656"/>
    </source>
</evidence>
<dbReference type="AlphaFoldDB" id="A0A8E7EGH0"/>
<dbReference type="KEGG" id="mrtj:KHC33_12790"/>
<gene>
    <name evidence="3" type="ORF">KHC33_12790</name>
</gene>
<protein>
    <submittedName>
        <fullName evidence="3">C1 family peptidase</fullName>
    </submittedName>
</protein>
<name>A0A8E7EGH0_9EURY</name>
<dbReference type="PANTHER" id="PTHR12411">
    <property type="entry name" value="CYSTEINE PROTEASE FAMILY C1-RELATED"/>
    <property type="match status" value="1"/>
</dbReference>
<dbReference type="InterPro" id="IPR000668">
    <property type="entry name" value="Peptidase_C1A_C"/>
</dbReference>